<organism evidence="4 5">
    <name type="scientific">Stegodyphus mimosarum</name>
    <name type="common">African social velvet spider</name>
    <dbReference type="NCBI Taxonomy" id="407821"/>
    <lineage>
        <taxon>Eukaryota</taxon>
        <taxon>Metazoa</taxon>
        <taxon>Ecdysozoa</taxon>
        <taxon>Arthropoda</taxon>
        <taxon>Chelicerata</taxon>
        <taxon>Arachnida</taxon>
        <taxon>Araneae</taxon>
        <taxon>Araneomorphae</taxon>
        <taxon>Entelegynae</taxon>
        <taxon>Eresoidea</taxon>
        <taxon>Eresidae</taxon>
        <taxon>Stegodyphus</taxon>
    </lineage>
</organism>
<feature type="domain" description="Pyruvate phosphate dikinase AMP/ATP-binding" evidence="3">
    <location>
        <begin position="464"/>
        <end position="779"/>
    </location>
</feature>
<dbReference type="Gene3D" id="3.30.1490.20">
    <property type="entry name" value="ATP-grasp fold, A domain"/>
    <property type="match status" value="1"/>
</dbReference>
<dbReference type="PANTHER" id="PTHR43615">
    <property type="entry name" value="PHOSPHOENOLPYRUVATE SYNTHASE-RELATED"/>
    <property type="match status" value="1"/>
</dbReference>
<dbReference type="SUPFAM" id="SSF56059">
    <property type="entry name" value="Glutathione synthetase ATP-binding domain-like"/>
    <property type="match status" value="1"/>
</dbReference>
<dbReference type="InterPro" id="IPR013815">
    <property type="entry name" value="ATP_grasp_subdomain_1"/>
</dbReference>
<dbReference type="Gene3D" id="3.30.470.20">
    <property type="entry name" value="ATP-grasp fold, B domain"/>
    <property type="match status" value="1"/>
</dbReference>
<dbReference type="STRING" id="407821.A0A087T7V7"/>
<dbReference type="GO" id="GO:0016301">
    <property type="term" value="F:kinase activity"/>
    <property type="evidence" value="ECO:0007669"/>
    <property type="project" value="InterPro"/>
</dbReference>
<dbReference type="InterPro" id="IPR002192">
    <property type="entry name" value="PPDK_AMP/ATP-bd"/>
</dbReference>
<reference evidence="4 5" key="1">
    <citation type="submission" date="2013-11" db="EMBL/GenBank/DDBJ databases">
        <title>Genome sequencing of Stegodyphus mimosarum.</title>
        <authorList>
            <person name="Bechsgaard J."/>
        </authorList>
    </citation>
    <scope>NUCLEOTIDE SEQUENCE [LARGE SCALE GENOMIC DNA]</scope>
</reference>
<dbReference type="EMBL" id="KK113854">
    <property type="protein sequence ID" value="KFM61196.1"/>
    <property type="molecule type" value="Genomic_DNA"/>
</dbReference>
<feature type="domain" description="PEP-utilising enzyme mobile" evidence="2">
    <location>
        <begin position="1265"/>
        <end position="1335"/>
    </location>
</feature>
<comment type="similarity">
    <text evidence="1">Belongs to the PEP-utilizing enzyme family.</text>
</comment>
<proteinExistence type="inferred from homology"/>
<dbReference type="InterPro" id="IPR051549">
    <property type="entry name" value="PEP_Utilizing_Enz"/>
</dbReference>
<evidence type="ECO:0000256" key="1">
    <source>
        <dbReference type="ARBA" id="ARBA00007837"/>
    </source>
</evidence>
<dbReference type="Proteomes" id="UP000054359">
    <property type="component" value="Unassembled WGS sequence"/>
</dbReference>
<keyword evidence="5" id="KW-1185">Reference proteome</keyword>
<dbReference type="InterPro" id="IPR008279">
    <property type="entry name" value="PEP-util_enz_mobile_dom"/>
</dbReference>
<sequence>MFQIFIVLEVLQSKMGAVITTPITILVSLVSTRPSDFVFWCKWLASYTYVSVQKRVTKGRLDVYDMELNNEPYKVGFLPPPEEVNLESPMPESHLLMGADEVFFYGVNSHSQRLVVRIARGCNNESEAWIYLKLANDKIFELKETSSYQQSCCDKRAFTCGGLQVYHVAPMRRWRIFFNGLLRQTSEDDSSVDKMVHVKFALRWRASSDIFDFTTDVNTAELSKGLAKAKWKHTLPPLSELYSALNFYAQTGVIMGTIEVDPLCEGESIYDSELYLFGERLRFLGDTTLVTGAEFCHVLGHDWKDGKFVHLGKISVANIVQDLKFGFFVEPNGQMSIASNIDLQFFPEDMKNDIEAVFQVNDEQYNLEGQIISRKSHFESKKGWDGFISIDIHKINQWTLASNPVLVAEPNRASGVVIKGNVQGPSKRRSFMKQSGKEKVSFVKDVPPVVRFSDEICQEPDVSGGKGSSLGKLTQLSKDLQNFIVPNGIVVTTSAYASFITKDILREIKNLEDVLYDRTSGDAKNACQRVIDEVVKTNIPDTLLQALVKTLQRVFQDNMHSLKFAVRSSATGEDTEQMSAAGQMETFLGVTGLKEILSAVKKCWASQFSFIAVQYKRQNGQLINSPMAVVIQEMVPCDVAGVLFTCDPLTGNTARMSITANYGLGESVVSGSEEPDTIELQRDADDNLVVKNKSIGSKSRRIIIKDDEGTKTEDVPENERQACCLSDEMALRLGRLAIKIEKYYRSHRDIEWGFWNKNLYIFQSRPVTSGTGETDYEIEHEFDAPMRVENEYFTVCNVGEVMPGAMTPLGMDVLMKFFNIVFKRRTFIEWQSEVKSRYFPKGMTSLYNHTVFYAIDLMEHINEGKDIVGAAMVGLYGRIIDDEDMFEMAMIRYGKKKSQSFLEKNLKLFRTLTTASKRLKEYQKAYVGYRIPVEKFNNSQDLFDFLIHSCSDLCGAMQAHMICSQTSSMWNMFLFSILRKAAGELNAKVYCDFAQLLSTSGKDVESADVPSAIQSLAFDIANEINPEAFKNMSNQEISHWLETSPSAAGIKFRDFLQKHGHRCLKEFDIHSTTWGTNPESLITHLKNLVGNVKNTTEEESDDFNKLISKLSIPLGYRERMILRFLLPRSRNAVQNRESSKSLLIKGVDAWRKGYKKLASLMVSEGRLPEEELLYFMTLEEIQELFKTRNPKIISRASHRRRRYPEMDSYIFPEISKGIPVPVNLDSSPTESSGEGFSMKGIPVSQGVAKGFVRVALTLEEASKLKPGEILLTYSTDIGWTPYFPALGGVGTELGGLISHGAVVSREYGLPCIAGLHGATREFRTGDYVLLDGNKGILQKLPKPEDS</sequence>
<protein>
    <submittedName>
        <fullName evidence="4">Putative phosphoenolpyruvate synthase</fullName>
    </submittedName>
</protein>
<feature type="non-terminal residue" evidence="4">
    <location>
        <position position="1346"/>
    </location>
</feature>
<dbReference type="PANTHER" id="PTHR43615:SF1">
    <property type="entry name" value="PPDK_N DOMAIN-CONTAINING PROTEIN"/>
    <property type="match status" value="1"/>
</dbReference>
<dbReference type="Gene3D" id="3.50.30.10">
    <property type="entry name" value="Phosphohistidine domain"/>
    <property type="match status" value="1"/>
</dbReference>
<evidence type="ECO:0000313" key="5">
    <source>
        <dbReference type="Proteomes" id="UP000054359"/>
    </source>
</evidence>
<accession>A0A087T7V7</accession>
<dbReference type="Pfam" id="PF00391">
    <property type="entry name" value="PEP-utilizers"/>
    <property type="match status" value="1"/>
</dbReference>
<evidence type="ECO:0000259" key="2">
    <source>
        <dbReference type="Pfam" id="PF00391"/>
    </source>
</evidence>
<name>A0A087T7V7_STEMI</name>
<dbReference type="Pfam" id="PF01326">
    <property type="entry name" value="PPDK_N"/>
    <property type="match status" value="1"/>
</dbReference>
<dbReference type="OrthoDB" id="6503891at2759"/>
<gene>
    <name evidence="4" type="ORF">X975_03149</name>
</gene>
<dbReference type="OMA" id="RITTPAW"/>
<evidence type="ECO:0000259" key="3">
    <source>
        <dbReference type="Pfam" id="PF01326"/>
    </source>
</evidence>
<dbReference type="SUPFAM" id="SSF52009">
    <property type="entry name" value="Phosphohistidine domain"/>
    <property type="match status" value="1"/>
</dbReference>
<evidence type="ECO:0000313" key="4">
    <source>
        <dbReference type="EMBL" id="KFM61196.1"/>
    </source>
</evidence>
<dbReference type="InterPro" id="IPR036637">
    <property type="entry name" value="Phosphohistidine_dom_sf"/>
</dbReference>
<keyword evidence="4" id="KW-0670">Pyruvate</keyword>
<dbReference type="GO" id="GO:0005524">
    <property type="term" value="F:ATP binding"/>
    <property type="evidence" value="ECO:0007669"/>
    <property type="project" value="InterPro"/>
</dbReference>